<comment type="caution">
    <text evidence="1">The sequence shown here is derived from an EMBL/GenBank/DDBJ whole genome shotgun (WGS) entry which is preliminary data.</text>
</comment>
<sequence length="50" mass="5543">MIRINDYQKNAVIVIADDLTGAHEIGMILVGCKKRSFVLIREPGDAEIES</sequence>
<protein>
    <recommendedName>
        <fullName evidence="2">Four-carbon acid sugar kinase N-terminal domain-containing protein</fullName>
    </recommendedName>
</protein>
<gene>
    <name evidence="1" type="ORF">S06H3_02088</name>
</gene>
<name>X1L2N5_9ZZZZ</name>
<feature type="non-terminal residue" evidence="1">
    <location>
        <position position="50"/>
    </location>
</feature>
<evidence type="ECO:0008006" key="2">
    <source>
        <dbReference type="Google" id="ProtNLM"/>
    </source>
</evidence>
<organism evidence="1">
    <name type="scientific">marine sediment metagenome</name>
    <dbReference type="NCBI Taxonomy" id="412755"/>
    <lineage>
        <taxon>unclassified sequences</taxon>
        <taxon>metagenomes</taxon>
        <taxon>ecological metagenomes</taxon>
    </lineage>
</organism>
<accession>X1L2N5</accession>
<dbReference type="AlphaFoldDB" id="X1L2N5"/>
<dbReference type="EMBL" id="BARV01000580">
    <property type="protein sequence ID" value="GAI00146.1"/>
    <property type="molecule type" value="Genomic_DNA"/>
</dbReference>
<evidence type="ECO:0000313" key="1">
    <source>
        <dbReference type="EMBL" id="GAI00146.1"/>
    </source>
</evidence>
<proteinExistence type="predicted"/>
<reference evidence="1" key="1">
    <citation type="journal article" date="2014" name="Front. Microbiol.">
        <title>High frequency of phylogenetically diverse reductive dehalogenase-homologous genes in deep subseafloor sedimentary metagenomes.</title>
        <authorList>
            <person name="Kawai M."/>
            <person name="Futagami T."/>
            <person name="Toyoda A."/>
            <person name="Takaki Y."/>
            <person name="Nishi S."/>
            <person name="Hori S."/>
            <person name="Arai W."/>
            <person name="Tsubouchi T."/>
            <person name="Morono Y."/>
            <person name="Uchiyama I."/>
            <person name="Ito T."/>
            <person name="Fujiyama A."/>
            <person name="Inagaki F."/>
            <person name="Takami H."/>
        </authorList>
    </citation>
    <scope>NUCLEOTIDE SEQUENCE</scope>
    <source>
        <strain evidence="1">Expedition CK06-06</strain>
    </source>
</reference>